<gene>
    <name evidence="1" type="ORF">SAMN04488494_0280</name>
</gene>
<dbReference type="RefSeq" id="WP_073048425.1">
    <property type="nucleotide sequence ID" value="NZ_FRCJ01000012.1"/>
</dbReference>
<dbReference type="AlphaFoldDB" id="A0A1M7P0R9"/>
<evidence type="ECO:0000313" key="2">
    <source>
        <dbReference type="Proteomes" id="UP000184280"/>
    </source>
</evidence>
<dbReference type="EMBL" id="FRCJ01000012">
    <property type="protein sequence ID" value="SHN09974.1"/>
    <property type="molecule type" value="Genomic_DNA"/>
</dbReference>
<reference evidence="1 2" key="1">
    <citation type="submission" date="2016-11" db="EMBL/GenBank/DDBJ databases">
        <authorList>
            <person name="Jaros S."/>
            <person name="Januszkiewicz K."/>
            <person name="Wedrychowicz H."/>
        </authorList>
    </citation>
    <scope>NUCLEOTIDE SEQUENCE [LARGE SCALE GENOMIC DNA]</scope>
    <source>
        <strain evidence="1 2">BPI-34</strain>
    </source>
</reference>
<protein>
    <submittedName>
        <fullName evidence="1">Uncharacterized protein</fullName>
    </submittedName>
</protein>
<proteinExistence type="predicted"/>
<evidence type="ECO:0000313" key="1">
    <source>
        <dbReference type="EMBL" id="SHN09974.1"/>
    </source>
</evidence>
<sequence length="430" mass="51716">MTVEGIKERLSLFNQYDQMMEKLMKEMNEFRVDSRIVIGEKKEAIKLYGYAFNFAWTLYNSIDIFQKYEAEIKNSLFYGRFDENQKYVDDFEIVAKELIHFVKNIVTNQCIEFEDYESDGLITGVFDKEKLLSDNKYLAGLKKHLSRNGYKILNIVCFYLRYVTQILTSIKNFRANMSDIDYRFLFEREFDDYRSTEEWSDLESSFIIRTVNRRYHGVEPTQDQLAELLSEEYDKIEEMSDVFGIIEPYLGYNDKLARVIIKHQFKTDINTPILELFRHLGRIEILKKWIEQLESEVLCYEPLENDEQEFCYKEKYSEDLSKKTFPEILELFENRKPIDWVCFYHVLVCYNYIDCLDFNAFNRWLTNLAGRELIAPGYARGIKMQYWAQHAKYVWRLEDALKYKNSKQQESKYREYSILCDQILEILKKG</sequence>
<organism evidence="1 2">
    <name type="scientific">Xylanibacter ruminicola</name>
    <name type="common">Prevotella ruminicola</name>
    <dbReference type="NCBI Taxonomy" id="839"/>
    <lineage>
        <taxon>Bacteria</taxon>
        <taxon>Pseudomonadati</taxon>
        <taxon>Bacteroidota</taxon>
        <taxon>Bacteroidia</taxon>
        <taxon>Bacteroidales</taxon>
        <taxon>Prevotellaceae</taxon>
        <taxon>Xylanibacter</taxon>
    </lineage>
</organism>
<name>A0A1M7P0R9_XYLRU</name>
<accession>A0A1M7P0R9</accession>
<dbReference type="Proteomes" id="UP000184280">
    <property type="component" value="Unassembled WGS sequence"/>
</dbReference>